<dbReference type="PROSITE" id="PS50949">
    <property type="entry name" value="HTH_GNTR"/>
    <property type="match status" value="1"/>
</dbReference>
<dbReference type="Pfam" id="PF07729">
    <property type="entry name" value="FCD"/>
    <property type="match status" value="1"/>
</dbReference>
<accession>A0A9D0YVU3</accession>
<sequence length="213" mass="23954">MASIKKRSLVDQVYDRLRSDIISLRLPLGSRVNVNELQDSLGVSCTPIREAINRLQQEGLIAYENNVGARVLTLDARDVEEITQLATTLHCAAAWLSMEREDHQVLAQHLAERLAEFEAARTPQQLAVGVHRFMEVFYVHCGNRRLDKSMLAIQGQQLLLRNLYAAHGMDLSANLSDFRAMLAGVEHNQPEEICKALEANARRVERAVSETLL</sequence>
<comment type="caution">
    <text evidence="5">The sequence shown here is derived from an EMBL/GenBank/DDBJ whole genome shotgun (WGS) entry which is preliminary data.</text>
</comment>
<dbReference type="SUPFAM" id="SSF46785">
    <property type="entry name" value="Winged helix' DNA-binding domain"/>
    <property type="match status" value="1"/>
</dbReference>
<dbReference type="PANTHER" id="PTHR43537:SF24">
    <property type="entry name" value="GLUCONATE OPERON TRANSCRIPTIONAL REPRESSOR"/>
    <property type="match status" value="1"/>
</dbReference>
<dbReference type="PANTHER" id="PTHR43537">
    <property type="entry name" value="TRANSCRIPTIONAL REGULATOR, GNTR FAMILY"/>
    <property type="match status" value="1"/>
</dbReference>
<dbReference type="InterPro" id="IPR036390">
    <property type="entry name" value="WH_DNA-bd_sf"/>
</dbReference>
<dbReference type="Pfam" id="PF00392">
    <property type="entry name" value="GntR"/>
    <property type="match status" value="1"/>
</dbReference>
<keyword evidence="2" id="KW-0238">DNA-binding</keyword>
<protein>
    <submittedName>
        <fullName evidence="5">GntR family transcriptional regulator</fullName>
    </submittedName>
</protein>
<keyword evidence="1" id="KW-0805">Transcription regulation</keyword>
<dbReference type="SMART" id="SM00345">
    <property type="entry name" value="HTH_GNTR"/>
    <property type="match status" value="1"/>
</dbReference>
<dbReference type="InterPro" id="IPR008920">
    <property type="entry name" value="TF_FadR/GntR_C"/>
</dbReference>
<dbReference type="InterPro" id="IPR011711">
    <property type="entry name" value="GntR_C"/>
</dbReference>
<evidence type="ECO:0000256" key="3">
    <source>
        <dbReference type="ARBA" id="ARBA00023163"/>
    </source>
</evidence>
<dbReference type="AlphaFoldDB" id="A0A9D0YVU3"/>
<evidence type="ECO:0000313" key="6">
    <source>
        <dbReference type="Proteomes" id="UP000886879"/>
    </source>
</evidence>
<dbReference type="EMBL" id="DVFO01000099">
    <property type="protein sequence ID" value="HIQ61738.1"/>
    <property type="molecule type" value="Genomic_DNA"/>
</dbReference>
<dbReference type="Gene3D" id="1.20.120.530">
    <property type="entry name" value="GntR ligand-binding domain-like"/>
    <property type="match status" value="1"/>
</dbReference>
<dbReference type="PRINTS" id="PR00033">
    <property type="entry name" value="HTHASNC"/>
</dbReference>
<evidence type="ECO:0000259" key="4">
    <source>
        <dbReference type="PROSITE" id="PS50949"/>
    </source>
</evidence>
<dbReference type="GO" id="GO:0043565">
    <property type="term" value="F:sequence-specific DNA binding"/>
    <property type="evidence" value="ECO:0007669"/>
    <property type="project" value="InterPro"/>
</dbReference>
<reference evidence="5" key="2">
    <citation type="journal article" date="2021" name="PeerJ">
        <title>Extensive microbial diversity within the chicken gut microbiome revealed by metagenomics and culture.</title>
        <authorList>
            <person name="Gilroy R."/>
            <person name="Ravi A."/>
            <person name="Getino M."/>
            <person name="Pursley I."/>
            <person name="Horton D.L."/>
            <person name="Alikhan N.F."/>
            <person name="Baker D."/>
            <person name="Gharbi K."/>
            <person name="Hall N."/>
            <person name="Watson M."/>
            <person name="Adriaenssens E.M."/>
            <person name="Foster-Nyarko E."/>
            <person name="Jarju S."/>
            <person name="Secka A."/>
            <person name="Antonio M."/>
            <person name="Oren A."/>
            <person name="Chaudhuri R.R."/>
            <person name="La Ragione R."/>
            <person name="Hildebrand F."/>
            <person name="Pallen M.J."/>
        </authorList>
    </citation>
    <scope>NUCLEOTIDE SEQUENCE</scope>
    <source>
        <strain evidence="5">ChiGjej2B2-12916</strain>
    </source>
</reference>
<dbReference type="InterPro" id="IPR000524">
    <property type="entry name" value="Tscrpt_reg_HTH_GntR"/>
</dbReference>
<evidence type="ECO:0000256" key="2">
    <source>
        <dbReference type="ARBA" id="ARBA00023125"/>
    </source>
</evidence>
<name>A0A9D0YVU3_9FIRM</name>
<dbReference type="GO" id="GO:0003700">
    <property type="term" value="F:DNA-binding transcription factor activity"/>
    <property type="evidence" value="ECO:0007669"/>
    <property type="project" value="InterPro"/>
</dbReference>
<dbReference type="CDD" id="cd07377">
    <property type="entry name" value="WHTH_GntR"/>
    <property type="match status" value="1"/>
</dbReference>
<dbReference type="InterPro" id="IPR036388">
    <property type="entry name" value="WH-like_DNA-bd_sf"/>
</dbReference>
<dbReference type="Gene3D" id="1.10.10.10">
    <property type="entry name" value="Winged helix-like DNA-binding domain superfamily/Winged helix DNA-binding domain"/>
    <property type="match status" value="1"/>
</dbReference>
<dbReference type="Proteomes" id="UP000886879">
    <property type="component" value="Unassembled WGS sequence"/>
</dbReference>
<dbReference type="SUPFAM" id="SSF48008">
    <property type="entry name" value="GntR ligand-binding domain-like"/>
    <property type="match status" value="1"/>
</dbReference>
<evidence type="ECO:0000313" key="5">
    <source>
        <dbReference type="EMBL" id="HIQ61738.1"/>
    </source>
</evidence>
<reference evidence="5" key="1">
    <citation type="submission" date="2020-10" db="EMBL/GenBank/DDBJ databases">
        <authorList>
            <person name="Gilroy R."/>
        </authorList>
    </citation>
    <scope>NUCLEOTIDE SEQUENCE</scope>
    <source>
        <strain evidence="5">ChiGjej2B2-12916</strain>
    </source>
</reference>
<evidence type="ECO:0000256" key="1">
    <source>
        <dbReference type="ARBA" id="ARBA00023015"/>
    </source>
</evidence>
<gene>
    <name evidence="5" type="ORF">IAD31_09130</name>
</gene>
<organism evidence="5 6">
    <name type="scientific">Candidatus Enterenecus faecium</name>
    <dbReference type="NCBI Taxonomy" id="2840780"/>
    <lineage>
        <taxon>Bacteria</taxon>
        <taxon>Bacillati</taxon>
        <taxon>Bacillota</taxon>
        <taxon>Clostridia</taxon>
        <taxon>Eubacteriales</taxon>
        <taxon>Candidatus Enterenecus</taxon>
    </lineage>
</organism>
<keyword evidence="3" id="KW-0804">Transcription</keyword>
<feature type="domain" description="HTH gntR-type" evidence="4">
    <location>
        <begin position="7"/>
        <end position="74"/>
    </location>
</feature>
<dbReference type="InterPro" id="IPR000485">
    <property type="entry name" value="AsnC-type_HTH_dom"/>
</dbReference>
<proteinExistence type="predicted"/>